<feature type="domain" description="HotDog ACOT-type" evidence="7">
    <location>
        <begin position="111"/>
        <end position="233"/>
    </location>
</feature>
<dbReference type="InterPro" id="IPR029069">
    <property type="entry name" value="HotDog_dom_sf"/>
</dbReference>
<dbReference type="PANTHER" id="PTHR12655">
    <property type="entry name" value="ACYL-COA THIOESTERASE"/>
    <property type="match status" value="1"/>
</dbReference>
<organism evidence="8 9">
    <name type="scientific">Trapa incisa</name>
    <dbReference type="NCBI Taxonomy" id="236973"/>
    <lineage>
        <taxon>Eukaryota</taxon>
        <taxon>Viridiplantae</taxon>
        <taxon>Streptophyta</taxon>
        <taxon>Embryophyta</taxon>
        <taxon>Tracheophyta</taxon>
        <taxon>Spermatophyta</taxon>
        <taxon>Magnoliopsida</taxon>
        <taxon>eudicotyledons</taxon>
        <taxon>Gunneridae</taxon>
        <taxon>Pentapetalae</taxon>
        <taxon>rosids</taxon>
        <taxon>malvids</taxon>
        <taxon>Myrtales</taxon>
        <taxon>Lythraceae</taxon>
        <taxon>Trapa</taxon>
    </lineage>
</organism>
<keyword evidence="3" id="KW-0378">Hydrolase</keyword>
<name>A0AAN7PQ11_9MYRT</name>
<evidence type="ECO:0000256" key="4">
    <source>
        <dbReference type="ARBA" id="ARBA00022946"/>
    </source>
</evidence>
<dbReference type="PROSITE" id="PS51770">
    <property type="entry name" value="HOTDOG_ACOT"/>
    <property type="match status" value="2"/>
</dbReference>
<accession>A0AAN7PQ11</accession>
<keyword evidence="4" id="KW-0809">Transit peptide</keyword>
<keyword evidence="9" id="KW-1185">Reference proteome</keyword>
<protein>
    <recommendedName>
        <fullName evidence="7">HotDog ACOT-type domain-containing protein</fullName>
    </recommendedName>
</protein>
<evidence type="ECO:0000256" key="3">
    <source>
        <dbReference type="ARBA" id="ARBA00022801"/>
    </source>
</evidence>
<evidence type="ECO:0000256" key="2">
    <source>
        <dbReference type="ARBA" id="ARBA00022737"/>
    </source>
</evidence>
<dbReference type="CDD" id="cd03442">
    <property type="entry name" value="BFIT_BACH"/>
    <property type="match status" value="2"/>
</dbReference>
<comment type="similarity">
    <text evidence="1">Belongs to the acyl coenzyme A hydrolase family.</text>
</comment>
<comment type="caution">
    <text evidence="8">The sequence shown here is derived from an EMBL/GenBank/DDBJ whole genome shotgun (WGS) entry which is preliminary data.</text>
</comment>
<keyword evidence="5" id="KW-0175">Coiled coil</keyword>
<dbReference type="FunFam" id="3.10.129.10:FF:000032">
    <property type="entry name" value="Acyl-CoA thioester hydrolase"/>
    <property type="match status" value="1"/>
</dbReference>
<dbReference type="PANTHER" id="PTHR12655:SF3">
    <property type="entry name" value="ACYL-COENZYME A THIOESTERASE 9, MITOCHONDRIAL-LIKE ISOFORM X1"/>
    <property type="match status" value="1"/>
</dbReference>
<evidence type="ECO:0000256" key="6">
    <source>
        <dbReference type="SAM" id="MobiDB-lite"/>
    </source>
</evidence>
<sequence>MIRFRRVFSGGLLRFNRIRPFSASKNDLTDPIPVVSSVASPKESSQHIDAGSSIRKPISLWPGMYHSPVTNALWEARSRIFEKPGDSAAPPQSSGGDELVARPPSRSRTSIQYKFSEDYILREQYRNPWNEIRMGKLVEDLDALAGTISFKHCCNDDGTTRPLLLVTASVDRLVLKKPILLDTDLKIMGAVTWVGRSSMEIQLEVVQSIEEAHNCSDSLALTANFTFVARDPKTEKSAPINQISVETAREKHLQEEAEERNKLRKRMKSLKRGSDDCEKDLTRLQMLLAEGRVFCDMPALADRNSILIRDTCFENSFICQPQQRNTYGRIFGGFLMRKAFELAFSTTYAFAGAAPQFVEVDHVDFLKPVDVGNFLRLKSCILYTELDNPDEPLINVEVVAHVTRPEQRSSEVRI</sequence>
<dbReference type="InterPro" id="IPR033120">
    <property type="entry name" value="HOTDOG_ACOT"/>
</dbReference>
<keyword evidence="2" id="KW-0677">Repeat</keyword>
<dbReference type="GO" id="GO:0047617">
    <property type="term" value="F:fatty acyl-CoA hydrolase activity"/>
    <property type="evidence" value="ECO:0007669"/>
    <property type="project" value="TreeGrafter"/>
</dbReference>
<reference evidence="8 9" key="1">
    <citation type="journal article" date="2023" name="Hortic Res">
        <title>Pangenome of water caltrop reveals structural variations and asymmetric subgenome divergence after allopolyploidization.</title>
        <authorList>
            <person name="Zhang X."/>
            <person name="Chen Y."/>
            <person name="Wang L."/>
            <person name="Yuan Y."/>
            <person name="Fang M."/>
            <person name="Shi L."/>
            <person name="Lu R."/>
            <person name="Comes H.P."/>
            <person name="Ma Y."/>
            <person name="Chen Y."/>
            <person name="Huang G."/>
            <person name="Zhou Y."/>
            <person name="Zheng Z."/>
            <person name="Qiu Y."/>
        </authorList>
    </citation>
    <scope>NUCLEOTIDE SEQUENCE [LARGE SCALE GENOMIC DNA]</scope>
    <source>
        <tissue evidence="8">Roots</tissue>
    </source>
</reference>
<dbReference type="Gene3D" id="3.10.129.10">
    <property type="entry name" value="Hotdog Thioesterase"/>
    <property type="match status" value="2"/>
</dbReference>
<dbReference type="EMBL" id="JAXIOK010000016">
    <property type="protein sequence ID" value="KAK4751863.1"/>
    <property type="molecule type" value="Genomic_DNA"/>
</dbReference>
<dbReference type="AlphaFoldDB" id="A0AAN7PQ11"/>
<gene>
    <name evidence="8" type="ORF">SAY87_020661</name>
</gene>
<feature type="coiled-coil region" evidence="5">
    <location>
        <begin position="253"/>
        <end position="280"/>
    </location>
</feature>
<dbReference type="SUPFAM" id="SSF54637">
    <property type="entry name" value="Thioesterase/thiol ester dehydrase-isomerase"/>
    <property type="match status" value="2"/>
</dbReference>
<proteinExistence type="inferred from homology"/>
<feature type="domain" description="HotDog ACOT-type" evidence="7">
    <location>
        <begin position="309"/>
        <end position="414"/>
    </location>
</feature>
<evidence type="ECO:0000259" key="7">
    <source>
        <dbReference type="PROSITE" id="PS51770"/>
    </source>
</evidence>
<evidence type="ECO:0000256" key="1">
    <source>
        <dbReference type="ARBA" id="ARBA00010458"/>
    </source>
</evidence>
<evidence type="ECO:0000313" key="8">
    <source>
        <dbReference type="EMBL" id="KAK4751863.1"/>
    </source>
</evidence>
<dbReference type="Proteomes" id="UP001345219">
    <property type="component" value="Chromosome 16"/>
</dbReference>
<evidence type="ECO:0000313" key="9">
    <source>
        <dbReference type="Proteomes" id="UP001345219"/>
    </source>
</evidence>
<evidence type="ECO:0000256" key="5">
    <source>
        <dbReference type="SAM" id="Coils"/>
    </source>
</evidence>
<dbReference type="GO" id="GO:0006637">
    <property type="term" value="P:acyl-CoA metabolic process"/>
    <property type="evidence" value="ECO:0007669"/>
    <property type="project" value="TreeGrafter"/>
</dbReference>
<feature type="region of interest" description="Disordered" evidence="6">
    <location>
        <begin position="84"/>
        <end position="107"/>
    </location>
</feature>